<dbReference type="EMBL" id="CM042882">
    <property type="protein sequence ID" value="KAI4381466.1"/>
    <property type="molecule type" value="Genomic_DNA"/>
</dbReference>
<keyword evidence="2" id="KW-1185">Reference proteome</keyword>
<sequence>MDNNLLGLLRIRVKRGINLPIRDTRSSDPYVVVTLQNQRIKTKVVKDNCNPVWNDELTLPITDPAIPIHLSVYDKDTLTGDDKMGEAEFDLRPYADAVRMRLENLPTPTTVSRVHPCGSNCLADESCITWVNGKLVQDMVLRLKNAESGEVEIQIEWIDVAGGHGL</sequence>
<evidence type="ECO:0000313" key="2">
    <source>
        <dbReference type="Proteomes" id="UP001057402"/>
    </source>
</evidence>
<comment type="caution">
    <text evidence="1">The sequence shown here is derived from an EMBL/GenBank/DDBJ whole genome shotgun (WGS) entry which is preliminary data.</text>
</comment>
<protein>
    <submittedName>
        <fullName evidence="1">Uncharacterized protein</fullName>
    </submittedName>
</protein>
<evidence type="ECO:0000313" key="1">
    <source>
        <dbReference type="EMBL" id="KAI4381466.1"/>
    </source>
</evidence>
<proteinExistence type="predicted"/>
<reference evidence="2" key="1">
    <citation type="journal article" date="2023" name="Front. Plant Sci.">
        <title>Chromosomal-level genome assembly of Melastoma candidum provides insights into trichome evolution.</title>
        <authorList>
            <person name="Zhong Y."/>
            <person name="Wu W."/>
            <person name="Sun C."/>
            <person name="Zou P."/>
            <person name="Liu Y."/>
            <person name="Dai S."/>
            <person name="Zhou R."/>
        </authorList>
    </citation>
    <scope>NUCLEOTIDE SEQUENCE [LARGE SCALE GENOMIC DNA]</scope>
</reference>
<organism evidence="1 2">
    <name type="scientific">Melastoma candidum</name>
    <dbReference type="NCBI Taxonomy" id="119954"/>
    <lineage>
        <taxon>Eukaryota</taxon>
        <taxon>Viridiplantae</taxon>
        <taxon>Streptophyta</taxon>
        <taxon>Embryophyta</taxon>
        <taxon>Tracheophyta</taxon>
        <taxon>Spermatophyta</taxon>
        <taxon>Magnoliopsida</taxon>
        <taxon>eudicotyledons</taxon>
        <taxon>Gunneridae</taxon>
        <taxon>Pentapetalae</taxon>
        <taxon>rosids</taxon>
        <taxon>malvids</taxon>
        <taxon>Myrtales</taxon>
        <taxon>Melastomataceae</taxon>
        <taxon>Melastomatoideae</taxon>
        <taxon>Melastomateae</taxon>
        <taxon>Melastoma</taxon>
    </lineage>
</organism>
<dbReference type="Proteomes" id="UP001057402">
    <property type="component" value="Chromosome 3"/>
</dbReference>
<gene>
    <name evidence="1" type="ORF">MLD38_007535</name>
</gene>
<name>A0ACB9RQM6_9MYRT</name>
<accession>A0ACB9RQM6</accession>